<accession>A0A7J8H0E3</accession>
<protein>
    <submittedName>
        <fullName evidence="2">Uncharacterized protein</fullName>
    </submittedName>
</protein>
<evidence type="ECO:0000313" key="3">
    <source>
        <dbReference type="Proteomes" id="UP000593571"/>
    </source>
</evidence>
<name>A0A7J8H0E3_ROUAE</name>
<reference evidence="2 3" key="1">
    <citation type="journal article" date="2020" name="Nature">
        <title>Six reference-quality genomes reveal evolution of bat adaptations.</title>
        <authorList>
            <person name="Jebb D."/>
            <person name="Huang Z."/>
            <person name="Pippel M."/>
            <person name="Hughes G.M."/>
            <person name="Lavrichenko K."/>
            <person name="Devanna P."/>
            <person name="Winkler S."/>
            <person name="Jermiin L.S."/>
            <person name="Skirmuntt E.C."/>
            <person name="Katzourakis A."/>
            <person name="Burkitt-Gray L."/>
            <person name="Ray D.A."/>
            <person name="Sullivan K.A.M."/>
            <person name="Roscito J.G."/>
            <person name="Kirilenko B.M."/>
            <person name="Davalos L.M."/>
            <person name="Corthals A.P."/>
            <person name="Power M.L."/>
            <person name="Jones G."/>
            <person name="Ransome R.D."/>
            <person name="Dechmann D.K.N."/>
            <person name="Locatelli A.G."/>
            <person name="Puechmaille S.J."/>
            <person name="Fedrigo O."/>
            <person name="Jarvis E.D."/>
            <person name="Hiller M."/>
            <person name="Vernes S.C."/>
            <person name="Myers E.W."/>
            <person name="Teeling E.C."/>
        </authorList>
    </citation>
    <scope>NUCLEOTIDE SEQUENCE [LARGE SCALE GENOMIC DNA]</scope>
    <source>
        <strain evidence="2">MRouAeg1</strain>
        <tissue evidence="2">Muscle</tissue>
    </source>
</reference>
<gene>
    <name evidence="2" type="ORF">HJG63_011207</name>
</gene>
<evidence type="ECO:0000256" key="1">
    <source>
        <dbReference type="SAM" id="MobiDB-lite"/>
    </source>
</evidence>
<keyword evidence="3" id="KW-1185">Reference proteome</keyword>
<dbReference type="EMBL" id="JACASE010000005">
    <property type="protein sequence ID" value="KAF6465794.1"/>
    <property type="molecule type" value="Genomic_DNA"/>
</dbReference>
<comment type="caution">
    <text evidence="2">The sequence shown here is derived from an EMBL/GenBank/DDBJ whole genome shotgun (WGS) entry which is preliminary data.</text>
</comment>
<evidence type="ECO:0000313" key="2">
    <source>
        <dbReference type="EMBL" id="KAF6465794.1"/>
    </source>
</evidence>
<feature type="region of interest" description="Disordered" evidence="1">
    <location>
        <begin position="1"/>
        <end position="31"/>
    </location>
</feature>
<sequence>MAQASLFPSLRRRQRSAAQNPSESGLCRPLMAGAGHDSVRQMPGNPLGPCYGPGEGCMEHWKVWRPNPQDALHAAGPGPQAQVTAEAFSGMGPGRGGSPAAFAEVGRRSRPPGDLLGEPTRWASAPAALLYCFLVGAALLPASC</sequence>
<organism evidence="2 3">
    <name type="scientific">Rousettus aegyptiacus</name>
    <name type="common">Egyptian fruit bat</name>
    <name type="synonym">Pteropus aegyptiacus</name>
    <dbReference type="NCBI Taxonomy" id="9407"/>
    <lineage>
        <taxon>Eukaryota</taxon>
        <taxon>Metazoa</taxon>
        <taxon>Chordata</taxon>
        <taxon>Craniata</taxon>
        <taxon>Vertebrata</taxon>
        <taxon>Euteleostomi</taxon>
        <taxon>Mammalia</taxon>
        <taxon>Eutheria</taxon>
        <taxon>Laurasiatheria</taxon>
        <taxon>Chiroptera</taxon>
        <taxon>Yinpterochiroptera</taxon>
        <taxon>Pteropodoidea</taxon>
        <taxon>Pteropodidae</taxon>
        <taxon>Rousettinae</taxon>
        <taxon>Rousettus</taxon>
    </lineage>
</organism>
<dbReference type="AlphaFoldDB" id="A0A7J8H0E3"/>
<proteinExistence type="predicted"/>
<dbReference type="Proteomes" id="UP000593571">
    <property type="component" value="Unassembled WGS sequence"/>
</dbReference>